<sequence length="116" mass="12469">MLCDTSESLIHVSNPISQQEYVVSLGGLFGVTSFAAIGFALAERIGPVLPTMVLLTPLPAFVYVFAVRSWMNRSDTVEQGRSTTVDLLLFSGLYLVLILSLLAAAVAVYQTCGLIK</sequence>
<keyword evidence="1" id="KW-1133">Transmembrane helix</keyword>
<organism evidence="2">
    <name type="scientific">marine sediment metagenome</name>
    <dbReference type="NCBI Taxonomy" id="412755"/>
    <lineage>
        <taxon>unclassified sequences</taxon>
        <taxon>metagenomes</taxon>
        <taxon>ecological metagenomes</taxon>
    </lineage>
</organism>
<reference evidence="2" key="1">
    <citation type="journal article" date="2014" name="Front. Microbiol.">
        <title>High frequency of phylogenetically diverse reductive dehalogenase-homologous genes in deep subseafloor sedimentary metagenomes.</title>
        <authorList>
            <person name="Kawai M."/>
            <person name="Futagami T."/>
            <person name="Toyoda A."/>
            <person name="Takaki Y."/>
            <person name="Nishi S."/>
            <person name="Hori S."/>
            <person name="Arai W."/>
            <person name="Tsubouchi T."/>
            <person name="Morono Y."/>
            <person name="Uchiyama I."/>
            <person name="Ito T."/>
            <person name="Fujiyama A."/>
            <person name="Inagaki F."/>
            <person name="Takami H."/>
        </authorList>
    </citation>
    <scope>NUCLEOTIDE SEQUENCE</scope>
    <source>
        <strain evidence="2">Expedition CK06-06</strain>
    </source>
</reference>
<gene>
    <name evidence="2" type="ORF">S01H1_31360</name>
</gene>
<feature type="transmembrane region" description="Helical" evidence="1">
    <location>
        <begin position="87"/>
        <end position="109"/>
    </location>
</feature>
<protein>
    <submittedName>
        <fullName evidence="2">Uncharacterized protein</fullName>
    </submittedName>
</protein>
<keyword evidence="1" id="KW-0472">Membrane</keyword>
<feature type="transmembrane region" description="Helical" evidence="1">
    <location>
        <begin position="21"/>
        <end position="42"/>
    </location>
</feature>
<proteinExistence type="predicted"/>
<evidence type="ECO:0000313" key="2">
    <source>
        <dbReference type="EMBL" id="GAF89849.1"/>
    </source>
</evidence>
<feature type="transmembrane region" description="Helical" evidence="1">
    <location>
        <begin position="48"/>
        <end position="66"/>
    </location>
</feature>
<accession>X0T9G0</accession>
<keyword evidence="1" id="KW-0812">Transmembrane</keyword>
<dbReference type="AlphaFoldDB" id="X0T9G0"/>
<name>X0T9G0_9ZZZZ</name>
<evidence type="ECO:0000256" key="1">
    <source>
        <dbReference type="SAM" id="Phobius"/>
    </source>
</evidence>
<dbReference type="EMBL" id="BARS01019346">
    <property type="protein sequence ID" value="GAF89849.1"/>
    <property type="molecule type" value="Genomic_DNA"/>
</dbReference>
<comment type="caution">
    <text evidence="2">The sequence shown here is derived from an EMBL/GenBank/DDBJ whole genome shotgun (WGS) entry which is preliminary data.</text>
</comment>